<feature type="compositionally biased region" description="Basic and acidic residues" evidence="12">
    <location>
        <begin position="368"/>
        <end position="379"/>
    </location>
</feature>
<dbReference type="GO" id="GO:0016787">
    <property type="term" value="F:hydrolase activity"/>
    <property type="evidence" value="ECO:0007669"/>
    <property type="project" value="UniProtKB-KW"/>
</dbReference>
<evidence type="ECO:0000256" key="1">
    <source>
        <dbReference type="ARBA" id="ARBA00002954"/>
    </source>
</evidence>
<evidence type="ECO:0000256" key="9">
    <source>
        <dbReference type="ARBA" id="ARBA00023295"/>
    </source>
</evidence>
<comment type="function">
    <text evidence="1">Flagellum-specific muramidase which hydrolyzes the peptidoglycan layer to assemble the rod structure in the periplasmic space.</text>
</comment>
<dbReference type="SMART" id="SM00047">
    <property type="entry name" value="LYZ2"/>
    <property type="match status" value="1"/>
</dbReference>
<comment type="caution">
    <text evidence="14">The sequence shown here is derived from an EMBL/GenBank/DDBJ whole genome shotgun (WGS) entry which is preliminary data.</text>
</comment>
<accession>A0ABW8NM97</accession>
<dbReference type="PANTHER" id="PTHR33308">
    <property type="entry name" value="PEPTIDOGLYCAN HYDROLASE FLGJ"/>
    <property type="match status" value="1"/>
</dbReference>
<evidence type="ECO:0000256" key="10">
    <source>
        <dbReference type="ARBA" id="ARBA00023316"/>
    </source>
</evidence>
<dbReference type="InterPro" id="IPR013377">
    <property type="entry name" value="FlgJ"/>
</dbReference>
<proteinExistence type="inferred from homology"/>
<dbReference type="InterPro" id="IPR002901">
    <property type="entry name" value="MGlyc_endo_b_GlcNAc-like_dom"/>
</dbReference>
<dbReference type="EMBL" id="JBBKTX010000024">
    <property type="protein sequence ID" value="MFK4754114.1"/>
    <property type="molecule type" value="Genomic_DNA"/>
</dbReference>
<evidence type="ECO:0000256" key="3">
    <source>
        <dbReference type="ARBA" id="ARBA00006880"/>
    </source>
</evidence>
<evidence type="ECO:0000256" key="4">
    <source>
        <dbReference type="ARBA" id="ARBA00007974"/>
    </source>
</evidence>
<feature type="region of interest" description="Disordered" evidence="12">
    <location>
        <begin position="347"/>
        <end position="385"/>
    </location>
</feature>
<evidence type="ECO:0000259" key="13">
    <source>
        <dbReference type="SMART" id="SM00047"/>
    </source>
</evidence>
<keyword evidence="14" id="KW-0966">Cell projection</keyword>
<keyword evidence="14" id="KW-0969">Cilium</keyword>
<comment type="similarity">
    <text evidence="3">In the N-terminal section; belongs to the FlgJ family.</text>
</comment>
<evidence type="ECO:0000313" key="15">
    <source>
        <dbReference type="Proteomes" id="UP001620597"/>
    </source>
</evidence>
<feature type="domain" description="Mannosyl-glycoprotein endo-beta-N-acetylglucosamidase-like" evidence="13">
    <location>
        <begin position="189"/>
        <end position="353"/>
    </location>
</feature>
<dbReference type="Pfam" id="PF10135">
    <property type="entry name" value="Rod-binding"/>
    <property type="match status" value="1"/>
</dbReference>
<evidence type="ECO:0000313" key="14">
    <source>
        <dbReference type="EMBL" id="MFK4754114.1"/>
    </source>
</evidence>
<dbReference type="InterPro" id="IPR019301">
    <property type="entry name" value="Flagellar_prot_FlgJ_N"/>
</dbReference>
<organism evidence="14 15">
    <name type="scientific">Oceanobacter antarcticus</name>
    <dbReference type="NCBI Taxonomy" id="3133425"/>
    <lineage>
        <taxon>Bacteria</taxon>
        <taxon>Pseudomonadati</taxon>
        <taxon>Pseudomonadota</taxon>
        <taxon>Gammaproteobacteria</taxon>
        <taxon>Oceanospirillales</taxon>
        <taxon>Oceanospirillaceae</taxon>
        <taxon>Oceanobacter</taxon>
    </lineage>
</organism>
<keyword evidence="14" id="KW-0282">Flagellum</keyword>
<dbReference type="Pfam" id="PF01832">
    <property type="entry name" value="Glucosaminidase"/>
    <property type="match status" value="1"/>
</dbReference>
<evidence type="ECO:0000256" key="6">
    <source>
        <dbReference type="ARBA" id="ARBA00022764"/>
    </source>
</evidence>
<gene>
    <name evidence="14" type="primary">flgJ</name>
    <name evidence="14" type="ORF">WG929_17005</name>
</gene>
<evidence type="ECO:0000256" key="11">
    <source>
        <dbReference type="ARBA" id="ARBA00030835"/>
    </source>
</evidence>
<evidence type="ECO:0000256" key="8">
    <source>
        <dbReference type="ARBA" id="ARBA00022801"/>
    </source>
</evidence>
<reference evidence="14 15" key="1">
    <citation type="submission" date="2024-03" db="EMBL/GenBank/DDBJ databases">
        <title>High-quality draft genome sequence of Oceanobacter sp. wDCs-4.</title>
        <authorList>
            <person name="Dong C."/>
        </authorList>
    </citation>
    <scope>NUCLEOTIDE SEQUENCE [LARGE SCALE GENOMIC DNA]</scope>
    <source>
        <strain evidence="15">wDCs-4</strain>
    </source>
</reference>
<keyword evidence="9" id="KW-0326">Glycosidase</keyword>
<keyword evidence="15" id="KW-1185">Reference proteome</keyword>
<sequence length="385" mass="41193">MQVSPALSSASVVTNPQDVYTDLNSLQGIRTLGKEDKSAALMEVARQFESMFMNMMLSSMRQANAVFSEDSLMGSSEGDFYQGMYDNQLALQMSGQQASGSGASGRGLADIIHQQLMSNFGDAGDAPELDQAKLFDRRVASVPLLEALAEVDRVLQQGDAAAVTRREPVSQASVLSSESLSKTLASVASGSGSKGQQFASADEFVAALYPHAAVIGAELGVDPRAIVAQAALETGWGKHMIADAKGNNSFNFFGIKADQRWQGEAVDVTTHEYRYGTRVKETASFRSYASLEDGLRDYADFLAGSERYQQALGKGLDGDEYGYALQQAGYATDPEYGAKIRRIARSETLQGQGEVQQPSPDIGPDSSKATKVDKNKDRPSVSGGE</sequence>
<name>A0ABW8NM97_9GAMM</name>
<protein>
    <recommendedName>
        <fullName evidence="5">Peptidoglycan hydrolase FlgJ</fullName>
    </recommendedName>
    <alternativeName>
        <fullName evidence="11">Muramidase FlgJ</fullName>
    </alternativeName>
</protein>
<feature type="compositionally biased region" description="Polar residues" evidence="12">
    <location>
        <begin position="347"/>
        <end position="359"/>
    </location>
</feature>
<evidence type="ECO:0000256" key="5">
    <source>
        <dbReference type="ARBA" id="ARBA00013433"/>
    </source>
</evidence>
<dbReference type="Gene3D" id="1.10.530.10">
    <property type="match status" value="1"/>
</dbReference>
<keyword evidence="10" id="KW-0961">Cell wall biogenesis/degradation</keyword>
<evidence type="ECO:0000256" key="7">
    <source>
        <dbReference type="ARBA" id="ARBA00022795"/>
    </source>
</evidence>
<comment type="subcellular location">
    <subcellularLocation>
        <location evidence="2">Periplasm</location>
    </subcellularLocation>
</comment>
<evidence type="ECO:0000256" key="2">
    <source>
        <dbReference type="ARBA" id="ARBA00004418"/>
    </source>
</evidence>
<dbReference type="InterPro" id="IPR051056">
    <property type="entry name" value="Glycosyl_Hydrolase_73"/>
</dbReference>
<dbReference type="Gene3D" id="2.10.70.40">
    <property type="entry name" value="peptidoglycan hydrolase"/>
    <property type="match status" value="1"/>
</dbReference>
<keyword evidence="6" id="KW-0574">Periplasm</keyword>
<dbReference type="Proteomes" id="UP001620597">
    <property type="component" value="Unassembled WGS sequence"/>
</dbReference>
<keyword evidence="8 14" id="KW-0378">Hydrolase</keyword>
<comment type="similarity">
    <text evidence="4">In the C-terminal section; belongs to the glycosyl hydrolase 73 family.</text>
</comment>
<keyword evidence="7" id="KW-1005">Bacterial flagellum biogenesis</keyword>
<dbReference type="PANTHER" id="PTHR33308:SF9">
    <property type="entry name" value="PEPTIDOGLYCAN HYDROLASE FLGJ"/>
    <property type="match status" value="1"/>
</dbReference>
<evidence type="ECO:0000256" key="12">
    <source>
        <dbReference type="SAM" id="MobiDB-lite"/>
    </source>
</evidence>
<dbReference type="NCBIfam" id="TIGR02541">
    <property type="entry name" value="flagell_FlgJ"/>
    <property type="match status" value="1"/>
</dbReference>
<dbReference type="RefSeq" id="WP_416207066.1">
    <property type="nucleotide sequence ID" value="NZ_JBBKTX010000024.1"/>
</dbReference>